<keyword evidence="3" id="KW-0285">Flavoprotein</keyword>
<comment type="cofactor">
    <cofactor evidence="1">
        <name>FAD</name>
        <dbReference type="ChEBI" id="CHEBI:57692"/>
    </cofactor>
</comment>
<reference evidence="7" key="1">
    <citation type="submission" date="2018-09" db="EMBL/GenBank/DDBJ databases">
        <authorList>
            <person name="Zhu H."/>
        </authorList>
    </citation>
    <scope>NUCLEOTIDE SEQUENCE [LARGE SCALE GENOMIC DNA]</scope>
    <source>
        <strain evidence="7">K2R23-3</strain>
    </source>
</reference>
<dbReference type="RefSeq" id="WP_119882341.1">
    <property type="nucleotide sequence ID" value="NZ_CP032418.1"/>
</dbReference>
<dbReference type="Gene3D" id="3.50.50.60">
    <property type="entry name" value="FAD/NAD(P)-binding domain"/>
    <property type="match status" value="1"/>
</dbReference>
<protein>
    <submittedName>
        <fullName evidence="6">FAD-binding oxidoreductase</fullName>
    </submittedName>
</protein>
<comment type="similarity">
    <text evidence="2">Belongs to the DadA oxidoreductase family.</text>
</comment>
<dbReference type="InterPro" id="IPR036188">
    <property type="entry name" value="FAD/NAD-bd_sf"/>
</dbReference>
<proteinExistence type="inferred from homology"/>
<keyword evidence="7" id="KW-1185">Reference proteome</keyword>
<dbReference type="PANTHER" id="PTHR13847:SF286">
    <property type="entry name" value="D-AMINO ACID DEHYDROGENASE"/>
    <property type="match status" value="1"/>
</dbReference>
<dbReference type="Gene3D" id="3.30.9.10">
    <property type="entry name" value="D-Amino Acid Oxidase, subunit A, domain 2"/>
    <property type="match status" value="1"/>
</dbReference>
<evidence type="ECO:0000256" key="2">
    <source>
        <dbReference type="ARBA" id="ARBA00009410"/>
    </source>
</evidence>
<name>A0A385YPS2_9BACL</name>
<dbReference type="GO" id="GO:0016491">
    <property type="term" value="F:oxidoreductase activity"/>
    <property type="evidence" value="ECO:0007669"/>
    <property type="project" value="UniProtKB-KW"/>
</dbReference>
<dbReference type="KEGG" id="paek:D3873_01435"/>
<evidence type="ECO:0000313" key="7">
    <source>
        <dbReference type="Proteomes" id="UP000265725"/>
    </source>
</evidence>
<dbReference type="AlphaFoldDB" id="A0A385YPS2"/>
<dbReference type="InterPro" id="IPR006076">
    <property type="entry name" value="FAD-dep_OxRdtase"/>
</dbReference>
<dbReference type="SUPFAM" id="SSF54373">
    <property type="entry name" value="FAD-linked reductases, C-terminal domain"/>
    <property type="match status" value="1"/>
</dbReference>
<dbReference type="Pfam" id="PF01266">
    <property type="entry name" value="DAO"/>
    <property type="match status" value="1"/>
</dbReference>
<dbReference type="PANTHER" id="PTHR13847">
    <property type="entry name" value="SARCOSINE DEHYDROGENASE-RELATED"/>
    <property type="match status" value="1"/>
</dbReference>
<evidence type="ECO:0000256" key="1">
    <source>
        <dbReference type="ARBA" id="ARBA00001974"/>
    </source>
</evidence>
<evidence type="ECO:0000256" key="3">
    <source>
        <dbReference type="ARBA" id="ARBA00022630"/>
    </source>
</evidence>
<evidence type="ECO:0000313" key="6">
    <source>
        <dbReference type="EMBL" id="AYC28596.1"/>
    </source>
</evidence>
<dbReference type="SUPFAM" id="SSF51905">
    <property type="entry name" value="FAD/NAD(P)-binding domain"/>
    <property type="match status" value="1"/>
</dbReference>
<dbReference type="EMBL" id="CP032418">
    <property type="protein sequence ID" value="AYC28596.1"/>
    <property type="molecule type" value="Genomic_DNA"/>
</dbReference>
<keyword evidence="4" id="KW-0560">Oxidoreductase</keyword>
<gene>
    <name evidence="6" type="ORF">D3873_01435</name>
</gene>
<accession>A0A385YPS2</accession>
<dbReference type="Proteomes" id="UP000265725">
    <property type="component" value="Chromosome"/>
</dbReference>
<dbReference type="OrthoDB" id="9805337at2"/>
<evidence type="ECO:0000259" key="5">
    <source>
        <dbReference type="Pfam" id="PF01266"/>
    </source>
</evidence>
<organism evidence="6 7">
    <name type="scientific">Paenisporosarcina cavernae</name>
    <dbReference type="NCBI Taxonomy" id="2320858"/>
    <lineage>
        <taxon>Bacteria</taxon>
        <taxon>Bacillati</taxon>
        <taxon>Bacillota</taxon>
        <taxon>Bacilli</taxon>
        <taxon>Bacillales</taxon>
        <taxon>Caryophanaceae</taxon>
        <taxon>Paenisporosarcina</taxon>
    </lineage>
</organism>
<sequence>MTNVIIIGGGILGSSTAYHLTKLGAEVTVIDRADSTQATDAAAGIICPWVSQRRNKDWYLLARKGAAYYTQLIPDLERQGQVNTGYEMVGALSLHEDREKLEKMVERTLKRKEDAPEIGDVVLLSPKEVQQKLPLLPETMHAVYVSGAARVDGRALREALREAAIRNGAHFVNGDAKIRKDGVRFQVVVGDSTYSCDKLVLTTGAWGNELLSSLNVDLPVSAQKAQIIHLQTVHHTSVWPVVMPPGDQYLLGFNHGRVVIGATHENEDPFNPAITAGGMLEVLQKGIAVASELEDAEIAEVRVGVRPFTANFLPVIGEVIPKVYVANGLGSSGLTVGPFLGDQLAKLTVDFDTDIDLTPYHPFR</sequence>
<evidence type="ECO:0000256" key="4">
    <source>
        <dbReference type="ARBA" id="ARBA00023002"/>
    </source>
</evidence>
<feature type="domain" description="FAD dependent oxidoreductase" evidence="5">
    <location>
        <begin position="4"/>
        <end position="347"/>
    </location>
</feature>
<dbReference type="GO" id="GO:0005737">
    <property type="term" value="C:cytoplasm"/>
    <property type="evidence" value="ECO:0007669"/>
    <property type="project" value="TreeGrafter"/>
</dbReference>